<comment type="caution">
    <text evidence="2">The sequence shown here is derived from an EMBL/GenBank/DDBJ whole genome shotgun (WGS) entry which is preliminary data.</text>
</comment>
<dbReference type="RefSeq" id="WP_164209231.1">
    <property type="nucleotide sequence ID" value="NZ_JAAGSC010000023.1"/>
</dbReference>
<dbReference type="AlphaFoldDB" id="A0A845URY2"/>
<proteinExistence type="predicted"/>
<evidence type="ECO:0008006" key="4">
    <source>
        <dbReference type="Google" id="ProtNLM"/>
    </source>
</evidence>
<sequence length="203" mass="23014">MNFQIPPAWRIAFVLAGLTVLMPASALADSADEGYWHLGVYGGKAGEERMLDILTRLNTGFRDAWLVAVAPAYVYRRTERWRFEVEGQVVKHFGDQDHWEFNAAWLARWMRFPWNDHVDTRAALGVGVSYATEIPVVEPRAKLEEGESRKFLGYVAVEIELAPPGGSAWSGFVRLHHRSDAFGLFHDQRGGSNFITLGLRRRL</sequence>
<accession>A0A845URY2</accession>
<protein>
    <recommendedName>
        <fullName evidence="4">Acyloxyacyl hydrolase</fullName>
    </recommendedName>
</protein>
<keyword evidence="1" id="KW-0732">Signal</keyword>
<evidence type="ECO:0000313" key="2">
    <source>
        <dbReference type="EMBL" id="NDY94327.1"/>
    </source>
</evidence>
<dbReference type="Proteomes" id="UP000484885">
    <property type="component" value="Unassembled WGS sequence"/>
</dbReference>
<feature type="chain" id="PRO_5032791271" description="Acyloxyacyl hydrolase" evidence="1">
    <location>
        <begin position="29"/>
        <end position="203"/>
    </location>
</feature>
<reference evidence="2 3" key="1">
    <citation type="submission" date="2020-02" db="EMBL/GenBank/DDBJ databases">
        <authorList>
            <person name="Zhang X.-Y."/>
        </authorList>
    </citation>
    <scope>NUCLEOTIDE SEQUENCE [LARGE SCALE GENOMIC DNA]</scope>
    <source>
        <strain evidence="2 3">C33</strain>
    </source>
</reference>
<gene>
    <name evidence="2" type="ORF">G3I74_01095</name>
</gene>
<dbReference type="EMBL" id="JAAGSC010000023">
    <property type="protein sequence ID" value="NDY94327.1"/>
    <property type="molecule type" value="Genomic_DNA"/>
</dbReference>
<name>A0A845URY2_9GAMM</name>
<keyword evidence="3" id="KW-1185">Reference proteome</keyword>
<evidence type="ECO:0000256" key="1">
    <source>
        <dbReference type="SAM" id="SignalP"/>
    </source>
</evidence>
<feature type="signal peptide" evidence="1">
    <location>
        <begin position="1"/>
        <end position="28"/>
    </location>
</feature>
<evidence type="ECO:0000313" key="3">
    <source>
        <dbReference type="Proteomes" id="UP000484885"/>
    </source>
</evidence>
<organism evidence="2 3">
    <name type="scientific">Wenzhouxiangella limi</name>
    <dbReference type="NCBI Taxonomy" id="2707351"/>
    <lineage>
        <taxon>Bacteria</taxon>
        <taxon>Pseudomonadati</taxon>
        <taxon>Pseudomonadota</taxon>
        <taxon>Gammaproteobacteria</taxon>
        <taxon>Chromatiales</taxon>
        <taxon>Wenzhouxiangellaceae</taxon>
        <taxon>Wenzhouxiangella</taxon>
    </lineage>
</organism>